<dbReference type="Proteomes" id="UP000645462">
    <property type="component" value="Unassembled WGS sequence"/>
</dbReference>
<organism evidence="4 5">
    <name type="scientific">Marivita lacus</name>
    <dbReference type="NCBI Taxonomy" id="1323742"/>
    <lineage>
        <taxon>Bacteria</taxon>
        <taxon>Pseudomonadati</taxon>
        <taxon>Pseudomonadota</taxon>
        <taxon>Alphaproteobacteria</taxon>
        <taxon>Rhodobacterales</taxon>
        <taxon>Roseobacteraceae</taxon>
        <taxon>Marivita</taxon>
    </lineage>
</organism>
<reference evidence="5" key="1">
    <citation type="journal article" date="2019" name="Int. J. Syst. Evol. Microbiol.">
        <title>The Global Catalogue of Microorganisms (GCM) 10K type strain sequencing project: providing services to taxonomists for standard genome sequencing and annotation.</title>
        <authorList>
            <consortium name="The Broad Institute Genomics Platform"/>
            <consortium name="The Broad Institute Genome Sequencing Center for Infectious Disease"/>
            <person name="Wu L."/>
            <person name="Ma J."/>
        </authorList>
    </citation>
    <scope>NUCLEOTIDE SEQUENCE [LARGE SCALE GENOMIC DNA]</scope>
    <source>
        <strain evidence="5">CGMCC 1.12478</strain>
    </source>
</reference>
<evidence type="ECO:0000313" key="4">
    <source>
        <dbReference type="EMBL" id="GGC00569.1"/>
    </source>
</evidence>
<dbReference type="SUPFAM" id="SSF54631">
    <property type="entry name" value="CBS-domain pair"/>
    <property type="match status" value="1"/>
</dbReference>
<dbReference type="Pfam" id="PF00571">
    <property type="entry name" value="CBS"/>
    <property type="match status" value="2"/>
</dbReference>
<dbReference type="InterPro" id="IPR051257">
    <property type="entry name" value="Diverse_CBS-Domain"/>
</dbReference>
<comment type="caution">
    <text evidence="4">The sequence shown here is derived from an EMBL/GenBank/DDBJ whole genome shotgun (WGS) entry which is preliminary data.</text>
</comment>
<dbReference type="InterPro" id="IPR000644">
    <property type="entry name" value="CBS_dom"/>
</dbReference>
<dbReference type="InterPro" id="IPR046342">
    <property type="entry name" value="CBS_dom_sf"/>
</dbReference>
<feature type="domain" description="CBS" evidence="3">
    <location>
        <begin position="66"/>
        <end position="122"/>
    </location>
</feature>
<keyword evidence="5" id="KW-1185">Reference proteome</keyword>
<evidence type="ECO:0000259" key="3">
    <source>
        <dbReference type="PROSITE" id="PS51371"/>
    </source>
</evidence>
<evidence type="ECO:0000313" key="5">
    <source>
        <dbReference type="Proteomes" id="UP000645462"/>
    </source>
</evidence>
<dbReference type="PANTHER" id="PTHR43080">
    <property type="entry name" value="CBS DOMAIN-CONTAINING PROTEIN CBSX3, MITOCHONDRIAL"/>
    <property type="match status" value="1"/>
</dbReference>
<evidence type="ECO:0000256" key="2">
    <source>
        <dbReference type="PROSITE-ProRule" id="PRU00703"/>
    </source>
</evidence>
<evidence type="ECO:0000256" key="1">
    <source>
        <dbReference type="ARBA" id="ARBA00023122"/>
    </source>
</evidence>
<dbReference type="PROSITE" id="PS51371">
    <property type="entry name" value="CBS"/>
    <property type="match status" value="2"/>
</dbReference>
<protein>
    <submittedName>
        <fullName evidence="4">Inosine-5-monophosphate dehydrogenase</fullName>
    </submittedName>
</protein>
<dbReference type="PANTHER" id="PTHR43080:SF2">
    <property type="entry name" value="CBS DOMAIN-CONTAINING PROTEIN"/>
    <property type="match status" value="1"/>
</dbReference>
<dbReference type="RefSeq" id="WP_188481550.1">
    <property type="nucleotide sequence ID" value="NZ_BMFC01000003.1"/>
</dbReference>
<accession>A0ABQ1KJP4</accession>
<dbReference type="EMBL" id="BMFC01000003">
    <property type="protein sequence ID" value="GGC00569.1"/>
    <property type="molecule type" value="Genomic_DNA"/>
</dbReference>
<sequence>MSQCVISVQRPDTIHKAAALMHMHDIGSLPVIDGRDPVGMLTDRDLVLRVLCSDPQTSALTVGEIMSPQLITCDAHQSVTEAAAIMGDAQIRQLLVVDDAGEPVGMLSLGDIAEHVSEKLAGQALGEIVEARRKRSNVVR</sequence>
<keyword evidence="1 2" id="KW-0129">CBS domain</keyword>
<dbReference type="Gene3D" id="3.10.580.10">
    <property type="entry name" value="CBS-domain"/>
    <property type="match status" value="1"/>
</dbReference>
<dbReference type="SMART" id="SM00116">
    <property type="entry name" value="CBS"/>
    <property type="match status" value="2"/>
</dbReference>
<gene>
    <name evidence="4" type="ORF">GCM10011363_16460</name>
</gene>
<feature type="domain" description="CBS" evidence="3">
    <location>
        <begin position="1"/>
        <end position="58"/>
    </location>
</feature>
<name>A0ABQ1KJP4_9RHOB</name>
<proteinExistence type="predicted"/>